<proteinExistence type="predicted"/>
<dbReference type="EMBL" id="HBNR01043293">
    <property type="protein sequence ID" value="CAE4603293.1"/>
    <property type="molecule type" value="Transcribed_RNA"/>
</dbReference>
<organism evidence="1">
    <name type="scientific">Alexandrium monilatum</name>
    <dbReference type="NCBI Taxonomy" id="311494"/>
    <lineage>
        <taxon>Eukaryota</taxon>
        <taxon>Sar</taxon>
        <taxon>Alveolata</taxon>
        <taxon>Dinophyceae</taxon>
        <taxon>Gonyaulacales</taxon>
        <taxon>Pyrocystaceae</taxon>
        <taxon>Alexandrium</taxon>
    </lineage>
</organism>
<protein>
    <submittedName>
        <fullName evidence="1">Uncharacterized protein</fullName>
    </submittedName>
</protein>
<sequence length="158" mass="17010">MAQAHFAWSREPASPPAMGAVHARRVSMSALRPGAAVQRSEALEGELQMLEAQARKLRATIARRRSSPGCNNNTDNVAAIVKHYEQVLADVEAQILKLLVDQKVIEEVSSPPSTRTTSALGTPSKKKMFARARSCLSVAAVLARTGSRRHPLGGDESD</sequence>
<gene>
    <name evidence="1" type="ORF">AMON00008_LOCUS30104</name>
</gene>
<evidence type="ECO:0000313" key="1">
    <source>
        <dbReference type="EMBL" id="CAE4603293.1"/>
    </source>
</evidence>
<dbReference type="AlphaFoldDB" id="A0A7S4R4K4"/>
<accession>A0A7S4R4K4</accession>
<name>A0A7S4R4K4_9DINO</name>
<reference evidence="1" key="1">
    <citation type="submission" date="2021-01" db="EMBL/GenBank/DDBJ databases">
        <authorList>
            <person name="Corre E."/>
            <person name="Pelletier E."/>
            <person name="Niang G."/>
            <person name="Scheremetjew M."/>
            <person name="Finn R."/>
            <person name="Kale V."/>
            <person name="Holt S."/>
            <person name="Cochrane G."/>
            <person name="Meng A."/>
            <person name="Brown T."/>
            <person name="Cohen L."/>
        </authorList>
    </citation>
    <scope>NUCLEOTIDE SEQUENCE</scope>
    <source>
        <strain evidence="1">CCMP3105</strain>
    </source>
</reference>